<dbReference type="Proteomes" id="UP000255108">
    <property type="component" value="Unassembled WGS sequence"/>
</dbReference>
<dbReference type="EMBL" id="UGHR01000001">
    <property type="protein sequence ID" value="STQ89603.1"/>
    <property type="molecule type" value="Genomic_DNA"/>
</dbReference>
<reference evidence="4 6" key="2">
    <citation type="submission" date="2019-03" db="EMBL/GenBank/DDBJ databases">
        <title>Genomic Encyclopedia of Type Strains, Phase IV (KMG-IV): sequencing the most valuable type-strain genomes for metagenomic binning, comparative biology and taxonomic classification.</title>
        <authorList>
            <person name="Goeker M."/>
        </authorList>
    </citation>
    <scope>NUCLEOTIDE SEQUENCE [LARGE SCALE GENOMIC DNA]</scope>
    <source>
        <strain evidence="4 6">DSM 3764</strain>
    </source>
</reference>
<dbReference type="Pfam" id="PF00497">
    <property type="entry name" value="SBP_bac_3"/>
    <property type="match status" value="1"/>
</dbReference>
<dbReference type="PANTHER" id="PTHR38834">
    <property type="entry name" value="PERIPLASMIC SUBSTRATE BINDING PROTEIN FAMILY 3"/>
    <property type="match status" value="1"/>
</dbReference>
<proteinExistence type="predicted"/>
<sequence>MKFILFLFSLITGHALALTLTTEDYPPFNIVDPKTQKVSGISTEKVSEVMRRSKEAFTITPYPWLRAFQLAQKETDTCVFSTTRTPEREASFKWVGPLVKNNWYIFARAGDTRSPKNLKELKAYSIGAYRGDAIAEYLEKNGFKTDLAKADEDNPQKLLSNRFDFWASGELLGLSILKRKNLSDKIIPILLFNQTEMYLACNLKTSQVKIDNYNKILQDMDKDGTNLAIENKYR</sequence>
<keyword evidence="1" id="KW-0732">Signal</keyword>
<feature type="signal peptide" evidence="1">
    <location>
        <begin position="1"/>
        <end position="17"/>
    </location>
</feature>
<feature type="domain" description="Solute-binding protein family 3/N-terminal" evidence="2">
    <location>
        <begin position="21"/>
        <end position="233"/>
    </location>
</feature>
<dbReference type="InterPro" id="IPR001638">
    <property type="entry name" value="Solute-binding_3/MltF_N"/>
</dbReference>
<dbReference type="PANTHER" id="PTHR38834:SF3">
    <property type="entry name" value="SOLUTE-BINDING PROTEIN FAMILY 3_N-TERMINAL DOMAIN-CONTAINING PROTEIN"/>
    <property type="match status" value="1"/>
</dbReference>
<evidence type="ECO:0000313" key="5">
    <source>
        <dbReference type="Proteomes" id="UP000255108"/>
    </source>
</evidence>
<evidence type="ECO:0000313" key="3">
    <source>
        <dbReference type="EMBL" id="STQ89603.1"/>
    </source>
</evidence>
<gene>
    <name evidence="4" type="ORF">EV682_101610</name>
    <name evidence="3" type="ORF">NCTC11159_00628</name>
</gene>
<evidence type="ECO:0000313" key="4">
    <source>
        <dbReference type="EMBL" id="TCU90576.1"/>
    </source>
</evidence>
<dbReference type="Proteomes" id="UP000295794">
    <property type="component" value="Unassembled WGS sequence"/>
</dbReference>
<dbReference type="Gene3D" id="3.40.190.10">
    <property type="entry name" value="Periplasmic binding protein-like II"/>
    <property type="match status" value="2"/>
</dbReference>
<reference evidence="3 5" key="1">
    <citation type="submission" date="2018-06" db="EMBL/GenBank/DDBJ databases">
        <authorList>
            <consortium name="Pathogen Informatics"/>
            <person name="Doyle S."/>
        </authorList>
    </citation>
    <scope>NUCLEOTIDE SEQUENCE [LARGE SCALE GENOMIC DNA]</scope>
    <source>
        <strain evidence="3 5">NCTC11159</strain>
    </source>
</reference>
<feature type="chain" id="PRO_5016597744" evidence="1">
    <location>
        <begin position="18"/>
        <end position="234"/>
    </location>
</feature>
<protein>
    <submittedName>
        <fullName evidence="4">Amino acid ABC transporter substrate-binding protein (PAAT family)</fullName>
    </submittedName>
    <submittedName>
        <fullName evidence="3">Bacterial extracellular solute-binding proteins, family 3</fullName>
    </submittedName>
</protein>
<dbReference type="OrthoDB" id="8594082at2"/>
<dbReference type="RefSeq" id="WP_132038603.1">
    <property type="nucleotide sequence ID" value="NZ_CAWOLO010000001.1"/>
</dbReference>
<evidence type="ECO:0000313" key="6">
    <source>
        <dbReference type="Proteomes" id="UP000295794"/>
    </source>
</evidence>
<keyword evidence="6" id="KW-1185">Reference proteome</keyword>
<evidence type="ECO:0000259" key="2">
    <source>
        <dbReference type="Pfam" id="PF00497"/>
    </source>
</evidence>
<dbReference type="AlphaFoldDB" id="A0A377Q3T5"/>
<dbReference type="EMBL" id="SMBT01000001">
    <property type="protein sequence ID" value="TCU90576.1"/>
    <property type="molecule type" value="Genomic_DNA"/>
</dbReference>
<dbReference type="SUPFAM" id="SSF53850">
    <property type="entry name" value="Periplasmic binding protein-like II"/>
    <property type="match status" value="1"/>
</dbReference>
<evidence type="ECO:0000256" key="1">
    <source>
        <dbReference type="SAM" id="SignalP"/>
    </source>
</evidence>
<name>A0A377Q3T5_9NEIS</name>
<accession>A0A377Q3T5</accession>
<organism evidence="3 5">
    <name type="scientific">Iodobacter fluviatilis</name>
    <dbReference type="NCBI Taxonomy" id="537"/>
    <lineage>
        <taxon>Bacteria</taxon>
        <taxon>Pseudomonadati</taxon>
        <taxon>Pseudomonadota</taxon>
        <taxon>Betaproteobacteria</taxon>
        <taxon>Neisseriales</taxon>
        <taxon>Chitinibacteraceae</taxon>
        <taxon>Iodobacter</taxon>
    </lineage>
</organism>